<dbReference type="Proteomes" id="UP000005697">
    <property type="component" value="Unassembled WGS sequence"/>
</dbReference>
<accession>F0F772</accession>
<dbReference type="STRING" id="888743.HMPREF9141_1439"/>
<dbReference type="HOGENOM" id="CLU_2524754_0_0_10"/>
<name>F0F772_9BACT</name>
<dbReference type="AlphaFoldDB" id="F0F772"/>
<comment type="caution">
    <text evidence="2">The sequence shown here is derived from an EMBL/GenBank/DDBJ whole genome shotgun (WGS) entry which is preliminary data.</text>
</comment>
<evidence type="ECO:0000256" key="1">
    <source>
        <dbReference type="SAM" id="MobiDB-lite"/>
    </source>
</evidence>
<gene>
    <name evidence="2" type="ORF">HMPREF9141_1439</name>
</gene>
<protein>
    <submittedName>
        <fullName evidence="2">Uncharacterized protein</fullName>
    </submittedName>
</protein>
<reference evidence="2 3" key="1">
    <citation type="submission" date="2011-01" db="EMBL/GenBank/DDBJ databases">
        <authorList>
            <person name="Muzny D."/>
            <person name="Qin X."/>
            <person name="Deng J."/>
            <person name="Jiang H."/>
            <person name="Liu Y."/>
            <person name="Qu J."/>
            <person name="Song X.-Z."/>
            <person name="Zhang L."/>
            <person name="Thornton R."/>
            <person name="Coyle M."/>
            <person name="Francisco L."/>
            <person name="Jackson L."/>
            <person name="Javaid M."/>
            <person name="Korchina V."/>
            <person name="Kovar C."/>
            <person name="Mata R."/>
            <person name="Mathew T."/>
            <person name="Ngo R."/>
            <person name="Nguyen L."/>
            <person name="Nguyen N."/>
            <person name="Okwuonu G."/>
            <person name="Ongeri F."/>
            <person name="Pham C."/>
            <person name="Simmons D."/>
            <person name="Wilczek-Boney K."/>
            <person name="Hale W."/>
            <person name="Jakkamsetti A."/>
            <person name="Pham P."/>
            <person name="Ruth R."/>
            <person name="San Lucas F."/>
            <person name="Warren J."/>
            <person name="Zhang J."/>
            <person name="Zhao Z."/>
            <person name="Zhou C."/>
            <person name="Zhu D."/>
            <person name="Lee S."/>
            <person name="Bess C."/>
            <person name="Blankenburg K."/>
            <person name="Forbes L."/>
            <person name="Fu Q."/>
            <person name="Gubbala S."/>
            <person name="Hirani K."/>
            <person name="Jayaseelan J.C."/>
            <person name="Lara F."/>
            <person name="Munidasa M."/>
            <person name="Palculict T."/>
            <person name="Patil S."/>
            <person name="Pu L.-L."/>
            <person name="Saada N."/>
            <person name="Tang L."/>
            <person name="Weissenberger G."/>
            <person name="Zhu Y."/>
            <person name="Hemphill L."/>
            <person name="Shang Y."/>
            <person name="Youmans B."/>
            <person name="Ayvaz T."/>
            <person name="Ross M."/>
            <person name="Santibanez J."/>
            <person name="Aqrawi P."/>
            <person name="Gross S."/>
            <person name="Joshi V."/>
            <person name="Fowler G."/>
            <person name="Nazareth L."/>
            <person name="Reid J."/>
            <person name="Worley K."/>
            <person name="Petrosino J."/>
            <person name="Highlander S."/>
            <person name="Gibbs R."/>
        </authorList>
    </citation>
    <scope>NUCLEOTIDE SEQUENCE [LARGE SCALE GENOMIC DNA]</scope>
    <source>
        <strain evidence="2 3">DSM 16608</strain>
    </source>
</reference>
<proteinExistence type="predicted"/>
<evidence type="ECO:0000313" key="2">
    <source>
        <dbReference type="EMBL" id="EGC19954.1"/>
    </source>
</evidence>
<feature type="region of interest" description="Disordered" evidence="1">
    <location>
        <begin position="59"/>
        <end position="84"/>
    </location>
</feature>
<keyword evidence="3" id="KW-1185">Reference proteome</keyword>
<dbReference type="EMBL" id="AEWX01000021">
    <property type="protein sequence ID" value="EGC19954.1"/>
    <property type="molecule type" value="Genomic_DNA"/>
</dbReference>
<sequence length="84" mass="9525">MLSDKPMKSMLRDMNRKEIILKEYIRPQTGCYRPVLENLMLTASPGISDEEIDEDDIGAKEHHFFGDTPSGDGDPWSPAGVWED</sequence>
<evidence type="ECO:0000313" key="3">
    <source>
        <dbReference type="Proteomes" id="UP000005697"/>
    </source>
</evidence>
<organism evidence="2 3">
    <name type="scientific">Prevotella multiformis DSM 16608</name>
    <dbReference type="NCBI Taxonomy" id="888743"/>
    <lineage>
        <taxon>Bacteria</taxon>
        <taxon>Pseudomonadati</taxon>
        <taxon>Bacteroidota</taxon>
        <taxon>Bacteroidia</taxon>
        <taxon>Bacteroidales</taxon>
        <taxon>Prevotellaceae</taxon>
        <taxon>Prevotella</taxon>
    </lineage>
</organism>